<evidence type="ECO:0000256" key="2">
    <source>
        <dbReference type="SAM" id="MobiDB-lite"/>
    </source>
</evidence>
<dbReference type="GO" id="GO:0019076">
    <property type="term" value="P:viral release from host cell"/>
    <property type="evidence" value="ECO:0007669"/>
    <property type="project" value="UniProtKB-UniRule"/>
</dbReference>
<gene>
    <name evidence="3" type="ORF">3M_057</name>
</gene>
<evidence type="ECO:0000256" key="1">
    <source>
        <dbReference type="HAMAP-Rule" id="MF_04114"/>
    </source>
</evidence>
<keyword evidence="1" id="KW-1162">Viral penetration into host cytoplasm</keyword>
<keyword evidence="1" id="KW-1188">Viral release from host cell</keyword>
<dbReference type="GO" id="GO:0019028">
    <property type="term" value="C:viral capsid"/>
    <property type="evidence" value="ECO:0007669"/>
    <property type="project" value="UniProtKB-UniRule"/>
</dbReference>
<keyword evidence="4" id="KW-1185">Reference proteome</keyword>
<protein>
    <recommendedName>
        <fullName evidence="1">Portal protein</fullName>
    </recommendedName>
    <alternativeName>
        <fullName evidence="1">gp20</fullName>
    </alternativeName>
</protein>
<dbReference type="GO" id="GO:0019072">
    <property type="term" value="P:viral genome packaging"/>
    <property type="evidence" value="ECO:0007669"/>
    <property type="project" value="UniProtKB-UniRule"/>
</dbReference>
<comment type="subunit">
    <text evidence="1">Homododecamer. Interacts with the large terminase subunit. Interacts with the major capsid protein. Interacts with the capsid vertex protein.</text>
</comment>
<keyword evidence="1" id="KW-1160">Virus entry into host cell</keyword>
<dbReference type="HAMAP" id="MF_04114">
    <property type="entry name" value="PORTAL_T4"/>
    <property type="match status" value="1"/>
</dbReference>
<evidence type="ECO:0000313" key="3">
    <source>
        <dbReference type="EMBL" id="AYP28313.1"/>
    </source>
</evidence>
<organism evidence="3 4">
    <name type="scientific">Serratia phage vB_SmaA_3M</name>
    <dbReference type="NCBI Taxonomy" id="2419930"/>
    <lineage>
        <taxon>Viruses</taxon>
        <taxon>Duplodnaviria</taxon>
        <taxon>Heunggongvirae</taxon>
        <taxon>Uroviricota</taxon>
        <taxon>Caudoviricetes</taxon>
        <taxon>Pantevenvirales</taxon>
        <taxon>Ackermannviridae</taxon>
        <taxon>Miltonvirus</taxon>
        <taxon>Miltonvirus 3M</taxon>
    </lineage>
</organism>
<feature type="compositionally biased region" description="Basic and acidic residues" evidence="2">
    <location>
        <begin position="534"/>
        <end position="545"/>
    </location>
</feature>
<keyword evidence="1" id="KW-0167">Capsid protein</keyword>
<accession>A0A3G2YS32</accession>
<proteinExistence type="inferred from homology"/>
<keyword evidence="1" id="KW-1242">Viral contractile tail ejection system</keyword>
<keyword evidence="1" id="KW-0231">Viral genome packaging</keyword>
<keyword evidence="1" id="KW-0118">Viral capsid assembly</keyword>
<feature type="region of interest" description="Disordered" evidence="2">
    <location>
        <begin position="503"/>
        <end position="545"/>
    </location>
</feature>
<evidence type="ECO:0000313" key="4">
    <source>
        <dbReference type="Proteomes" id="UP000269553"/>
    </source>
</evidence>
<comment type="similarity">
    <text evidence="1">Belongs to the Tevenvirinae portal protein family.</text>
</comment>
<dbReference type="Pfam" id="PF07230">
    <property type="entry name" value="Portal_T4"/>
    <property type="match status" value="1"/>
</dbReference>
<dbReference type="Proteomes" id="UP000269553">
    <property type="component" value="Segment"/>
</dbReference>
<comment type="subcellular location">
    <subcellularLocation>
        <location evidence="1">Virion</location>
    </subcellularLocation>
    <text evidence="1">Located at a unique 5-fold vertex of the icosahedral capsid.</text>
</comment>
<name>A0A3G2YS32_9CAUD</name>
<dbReference type="GO" id="GO:0099000">
    <property type="term" value="P:symbiont genome ejection through host cell envelope, contractile tail mechanism"/>
    <property type="evidence" value="ECO:0007669"/>
    <property type="project" value="UniProtKB-UniRule"/>
</dbReference>
<dbReference type="InterPro" id="IPR010823">
    <property type="entry name" value="Portal_Gp20"/>
</dbReference>
<keyword evidence="1" id="KW-0946">Virion</keyword>
<keyword evidence="1" id="KW-1171">Viral genome ejection through host cell envelope</keyword>
<dbReference type="EMBL" id="MH929319">
    <property type="protein sequence ID" value="AYP28313.1"/>
    <property type="molecule type" value="Genomic_DNA"/>
</dbReference>
<comment type="function">
    <text evidence="1">Forms the portal vertex of the capsid. This portal plays critical roles in head assembly, genome packaging, neck/tail attachment, and genome ejection. The portal protein multimerizes as a single ring-shaped homododecamer arranged around a central channel. Binds to the terminase subunits to form the packaging machine.</text>
</comment>
<feature type="compositionally biased region" description="Basic and acidic residues" evidence="2">
    <location>
        <begin position="503"/>
        <end position="512"/>
    </location>
</feature>
<sequence>MLGFFNLYGQVKATDTSVKTNKQQEKLLARSTQVATDDAYEGTVVVEGGMNNATMNGVQSDLQSVKQMVEEYQSMAQQPEVEEAVDIIINDVITCDEDEQPVSVNLERVDGISEQTKEVISEEFKTIMRLMDFENTGYDKIKKWYVDGRQCYQVVVDDKNEKEGIKKIIMLDSRTVRPVMVIEKEMRNNIEVITKVTKKYYYNPNNIKNAFTGQVTTSNNFQPSSQELTFEEDAIVYVDSGIEPLANGIVPGFLNPAIRPLNNLVTTEDATVIYAITRAPEKRAFYLDVGQLGKKSAEEYMAMMMGKFKNNLSYNRQTGKVQGDTHLMGIAEDYWMPRREGQNATEISTIGGGDQLGQMDHVNYFRGKLYGALKIPKSRLDDGGGNINIGGSDLGEITREENRFKKFCARLRRRYALIFLGMLRRQLIMKRIVSEDDWEEKIRGKISFDFASDNFVTEQQDNEILANRMSTMAIMEPYVGTMFSRQYIQKNILRMSEEEIKEQEKQIKEEKAAGVYPKVDPESGMGGDSSPLKYRPEFLPRQNEE</sequence>
<reference evidence="3 4" key="1">
    <citation type="submission" date="2018-09" db="EMBL/GenBank/DDBJ databases">
        <authorList>
            <person name="Day A."/>
            <person name="Monson R.E."/>
            <person name="Salmond G.P.C."/>
        </authorList>
    </citation>
    <scope>NUCLEOTIDE SEQUENCE [LARGE SCALE GENOMIC DNA]</scope>
</reference>